<dbReference type="AlphaFoldDB" id="A0A0C3HIE5"/>
<dbReference type="GO" id="GO:0008270">
    <property type="term" value="F:zinc ion binding"/>
    <property type="evidence" value="ECO:0007669"/>
    <property type="project" value="UniProtKB-KW"/>
</dbReference>
<evidence type="ECO:0000259" key="8">
    <source>
        <dbReference type="SMART" id="SM01336"/>
    </source>
</evidence>
<keyword evidence="10" id="KW-1185">Reference proteome</keyword>
<name>A0A0C3HIE5_OIDMZ</name>
<keyword evidence="2" id="KW-0479">Metal-binding</keyword>
<feature type="region of interest" description="Disordered" evidence="7">
    <location>
        <begin position="200"/>
        <end position="383"/>
    </location>
</feature>
<gene>
    <name evidence="9" type="ORF">OIDMADRAFT_110631</name>
</gene>
<dbReference type="InterPro" id="IPR036957">
    <property type="entry name" value="Znf_PARP_sf"/>
</dbReference>
<reference evidence="10" key="2">
    <citation type="submission" date="2015-01" db="EMBL/GenBank/DDBJ databases">
        <title>Evolutionary Origins and Diversification of the Mycorrhizal Mutualists.</title>
        <authorList>
            <consortium name="DOE Joint Genome Institute"/>
            <consortium name="Mycorrhizal Genomics Consortium"/>
            <person name="Kohler A."/>
            <person name="Kuo A."/>
            <person name="Nagy L.G."/>
            <person name="Floudas D."/>
            <person name="Copeland A."/>
            <person name="Barry K.W."/>
            <person name="Cichocki N."/>
            <person name="Veneault-Fourrey C."/>
            <person name="LaButti K."/>
            <person name="Lindquist E.A."/>
            <person name="Lipzen A."/>
            <person name="Lundell T."/>
            <person name="Morin E."/>
            <person name="Murat C."/>
            <person name="Riley R."/>
            <person name="Ohm R."/>
            <person name="Sun H."/>
            <person name="Tunlid A."/>
            <person name="Henrissat B."/>
            <person name="Grigoriev I.V."/>
            <person name="Hibbett D.S."/>
            <person name="Martin F."/>
        </authorList>
    </citation>
    <scope>NUCLEOTIDE SEQUENCE [LARGE SCALE GENOMIC DNA]</scope>
    <source>
        <strain evidence="10">Zn</strain>
    </source>
</reference>
<dbReference type="Proteomes" id="UP000054321">
    <property type="component" value="Unassembled WGS sequence"/>
</dbReference>
<evidence type="ECO:0000313" key="10">
    <source>
        <dbReference type="Proteomes" id="UP000054321"/>
    </source>
</evidence>
<dbReference type="SUPFAM" id="SSF57716">
    <property type="entry name" value="Glucocorticoid receptor-like (DNA-binding domain)"/>
    <property type="match status" value="1"/>
</dbReference>
<dbReference type="STRING" id="913774.A0A0C3HIE5"/>
<evidence type="ECO:0000256" key="2">
    <source>
        <dbReference type="ARBA" id="ARBA00022723"/>
    </source>
</evidence>
<protein>
    <recommendedName>
        <fullName evidence="8">PARP-type domain-containing protein</fullName>
    </recommendedName>
</protein>
<dbReference type="EMBL" id="KN832870">
    <property type="protein sequence ID" value="KIN07976.1"/>
    <property type="molecule type" value="Genomic_DNA"/>
</dbReference>
<feature type="compositionally biased region" description="Polar residues" evidence="7">
    <location>
        <begin position="205"/>
        <end position="225"/>
    </location>
</feature>
<keyword evidence="4" id="KW-0862">Zinc</keyword>
<dbReference type="InParanoid" id="A0A0C3HIE5"/>
<comment type="subcellular location">
    <subcellularLocation>
        <location evidence="1">Nucleus</location>
    </subcellularLocation>
</comment>
<evidence type="ECO:0000256" key="4">
    <source>
        <dbReference type="ARBA" id="ARBA00022833"/>
    </source>
</evidence>
<evidence type="ECO:0000256" key="3">
    <source>
        <dbReference type="ARBA" id="ARBA00022771"/>
    </source>
</evidence>
<evidence type="ECO:0000256" key="5">
    <source>
        <dbReference type="ARBA" id="ARBA00023242"/>
    </source>
</evidence>
<dbReference type="GO" id="GO:0005634">
    <property type="term" value="C:nucleus"/>
    <property type="evidence" value="ECO:0007669"/>
    <property type="project" value="UniProtKB-SubCell"/>
</dbReference>
<keyword evidence="3" id="KW-0863">Zinc-finger</keyword>
<dbReference type="Pfam" id="PF00645">
    <property type="entry name" value="zf-PARP"/>
    <property type="match status" value="1"/>
</dbReference>
<dbReference type="InterPro" id="IPR001510">
    <property type="entry name" value="Znf_PARP"/>
</dbReference>
<feature type="compositionally biased region" description="Polar residues" evidence="7">
    <location>
        <begin position="359"/>
        <end position="378"/>
    </location>
</feature>
<proteinExistence type="predicted"/>
<feature type="domain" description="PARP-type" evidence="8">
    <location>
        <begin position="20"/>
        <end position="120"/>
    </location>
</feature>
<evidence type="ECO:0000313" key="9">
    <source>
        <dbReference type="EMBL" id="KIN07976.1"/>
    </source>
</evidence>
<reference evidence="9 10" key="1">
    <citation type="submission" date="2014-04" db="EMBL/GenBank/DDBJ databases">
        <authorList>
            <consortium name="DOE Joint Genome Institute"/>
            <person name="Kuo A."/>
            <person name="Martino E."/>
            <person name="Perotto S."/>
            <person name="Kohler A."/>
            <person name="Nagy L.G."/>
            <person name="Floudas D."/>
            <person name="Copeland A."/>
            <person name="Barry K.W."/>
            <person name="Cichocki N."/>
            <person name="Veneault-Fourrey C."/>
            <person name="LaButti K."/>
            <person name="Lindquist E.A."/>
            <person name="Lipzen A."/>
            <person name="Lundell T."/>
            <person name="Morin E."/>
            <person name="Murat C."/>
            <person name="Sun H."/>
            <person name="Tunlid A."/>
            <person name="Henrissat B."/>
            <person name="Grigoriev I.V."/>
            <person name="Hibbett D.S."/>
            <person name="Martin F."/>
            <person name="Nordberg H.P."/>
            <person name="Cantor M.N."/>
            <person name="Hua S.X."/>
        </authorList>
    </citation>
    <scope>NUCLEOTIDE SEQUENCE [LARGE SCALE GENOMIC DNA]</scope>
    <source>
        <strain evidence="9 10">Zn</strain>
    </source>
</reference>
<keyword evidence="5" id="KW-0539">Nucleus</keyword>
<keyword evidence="6" id="KW-0175">Coiled coil</keyword>
<sequence>MIVLFPRVSNAALKLTNWLETASSGRAVCRATECKKNGIKIDKDELRMGTWVEFEERGSWQWKHWGCVTGHQLQNIRNNLEDPNSPGTYRWDFLDGYEGDEKNSLDKHPELQEKVRRVITQGFIDPEDFNGDPEMNKLGEKGLYTAESKKKKRQDQISHNREIEELEAQVQALTAERERALENGISTKKVDVKIKTAKDELESAGKNTKATSKKNSQGESGTQTPLKRKRSSNAAKEEEDDDDRYDAKPAKKSRAKKAKKEEGAEAIKEEEEEFSAAISTTKKRSARDKKAIKEENLDEQYNEAGSSEVTPTTTAHKTNSKKVKRESLDEHKGIDKTIENPKGKSNSQPKKSSRKATNRESSGTKFSTLMDDPSNSIESSSAAAAGENYIPGISNAELQHDFDKALDAEEIDDDFEAYIEKRKAETAGSKQKKGRKNKKS</sequence>
<evidence type="ECO:0000256" key="1">
    <source>
        <dbReference type="ARBA" id="ARBA00004123"/>
    </source>
</evidence>
<feature type="compositionally biased region" description="Basic and acidic residues" evidence="7">
    <location>
        <begin position="325"/>
        <end position="342"/>
    </location>
</feature>
<evidence type="ECO:0000256" key="7">
    <source>
        <dbReference type="SAM" id="MobiDB-lite"/>
    </source>
</evidence>
<dbReference type="OrthoDB" id="429950at2759"/>
<evidence type="ECO:0000256" key="6">
    <source>
        <dbReference type="SAM" id="Coils"/>
    </source>
</evidence>
<feature type="compositionally biased region" description="Polar residues" evidence="7">
    <location>
        <begin position="303"/>
        <end position="317"/>
    </location>
</feature>
<organism evidence="9 10">
    <name type="scientific">Oidiodendron maius (strain Zn)</name>
    <dbReference type="NCBI Taxonomy" id="913774"/>
    <lineage>
        <taxon>Eukaryota</taxon>
        <taxon>Fungi</taxon>
        <taxon>Dikarya</taxon>
        <taxon>Ascomycota</taxon>
        <taxon>Pezizomycotina</taxon>
        <taxon>Leotiomycetes</taxon>
        <taxon>Leotiomycetes incertae sedis</taxon>
        <taxon>Myxotrichaceae</taxon>
        <taxon>Oidiodendron</taxon>
    </lineage>
</organism>
<dbReference type="HOGENOM" id="CLU_045993_0_1_1"/>
<dbReference type="SMART" id="SM01336">
    <property type="entry name" value="zf-PARP"/>
    <property type="match status" value="1"/>
</dbReference>
<feature type="coiled-coil region" evidence="6">
    <location>
        <begin position="149"/>
        <end position="183"/>
    </location>
</feature>
<accession>A0A0C3HIE5</accession>
<dbReference type="Gene3D" id="3.30.1740.10">
    <property type="entry name" value="Zinc finger, PARP-type"/>
    <property type="match status" value="1"/>
</dbReference>
<dbReference type="GO" id="GO:0003677">
    <property type="term" value="F:DNA binding"/>
    <property type="evidence" value="ECO:0007669"/>
    <property type="project" value="InterPro"/>
</dbReference>